<dbReference type="GO" id="GO:0016829">
    <property type="term" value="F:lyase activity"/>
    <property type="evidence" value="ECO:0007669"/>
    <property type="project" value="UniProtKB-KW"/>
</dbReference>
<dbReference type="InterPro" id="IPR012334">
    <property type="entry name" value="Pectin_lyas_fold"/>
</dbReference>
<feature type="domain" description="Rhamnogalacturonase A/B/Epimerase-like pectate lyase" evidence="1">
    <location>
        <begin position="77"/>
        <end position="119"/>
    </location>
</feature>
<dbReference type="OrthoDB" id="9795222at2"/>
<proteinExistence type="predicted"/>
<dbReference type="Proteomes" id="UP000193834">
    <property type="component" value="Unassembled WGS sequence"/>
</dbReference>
<evidence type="ECO:0000313" key="2">
    <source>
        <dbReference type="EMBL" id="SMG37446.1"/>
    </source>
</evidence>
<keyword evidence="3" id="KW-1185">Reference proteome</keyword>
<dbReference type="RefSeq" id="WP_085494408.1">
    <property type="nucleotide sequence ID" value="NZ_FXAZ01000002.1"/>
</dbReference>
<protein>
    <submittedName>
        <fullName evidence="2">Pectate lyase superfamily protein</fullName>
    </submittedName>
</protein>
<gene>
    <name evidence="2" type="ORF">SAMN06295960_2221</name>
</gene>
<dbReference type="AlphaFoldDB" id="A0A1X7K926"/>
<organism evidence="2 3">
    <name type="scientific">Paenibacillus aquistagni</name>
    <dbReference type="NCBI Taxonomy" id="1852522"/>
    <lineage>
        <taxon>Bacteria</taxon>
        <taxon>Bacillati</taxon>
        <taxon>Bacillota</taxon>
        <taxon>Bacilli</taxon>
        <taxon>Bacillales</taxon>
        <taxon>Paenibacillaceae</taxon>
        <taxon>Paenibacillus</taxon>
    </lineage>
</organism>
<evidence type="ECO:0000259" key="1">
    <source>
        <dbReference type="Pfam" id="PF12708"/>
    </source>
</evidence>
<accession>A0A1X7K926</accession>
<dbReference type="STRING" id="1852522.SAMN06295960_2221"/>
<evidence type="ECO:0000313" key="3">
    <source>
        <dbReference type="Proteomes" id="UP000193834"/>
    </source>
</evidence>
<dbReference type="SUPFAM" id="SSF51126">
    <property type="entry name" value="Pectin lyase-like"/>
    <property type="match status" value="1"/>
</dbReference>
<dbReference type="InterPro" id="IPR011050">
    <property type="entry name" value="Pectin_lyase_fold/virulence"/>
</dbReference>
<dbReference type="Gene3D" id="2.160.20.10">
    <property type="entry name" value="Single-stranded right-handed beta-helix, Pectin lyase-like"/>
    <property type="match status" value="1"/>
</dbReference>
<reference evidence="2 3" key="1">
    <citation type="submission" date="2017-04" db="EMBL/GenBank/DDBJ databases">
        <authorList>
            <person name="Afonso C.L."/>
            <person name="Miller P.J."/>
            <person name="Scott M.A."/>
            <person name="Spackman E."/>
            <person name="Goraichik I."/>
            <person name="Dimitrov K.M."/>
            <person name="Suarez D.L."/>
            <person name="Swayne D.E."/>
        </authorList>
    </citation>
    <scope>NUCLEOTIDE SEQUENCE [LARGE SCALE GENOMIC DNA]</scope>
    <source>
        <strain evidence="2 3">11</strain>
    </source>
</reference>
<dbReference type="EMBL" id="FXAZ01000002">
    <property type="protein sequence ID" value="SMG37446.1"/>
    <property type="molecule type" value="Genomic_DNA"/>
</dbReference>
<dbReference type="InterPro" id="IPR024535">
    <property type="entry name" value="RHGA/B-epi-like_pectate_lyase"/>
</dbReference>
<name>A0A1X7K926_9BACL</name>
<dbReference type="Pfam" id="PF12708">
    <property type="entry name" value="Pect-lyase_RHGA_epim"/>
    <property type="match status" value="1"/>
</dbReference>
<keyword evidence="2" id="KW-0456">Lyase</keyword>
<sequence>MKERVHQAAISEPDTWTAADLPIWAKQISRKHLIAAMRAAEPDLLPVEKGTKESAEPVWTIALTDDSPLSYKRISARSVTDYGAKGDGVHNDEPAIMKAILQEDTIYFPNGQYGIGSTLLLRGLNQKKFVFHPEAKLVHLRMAEGSLLQIHHCKALTFYNLSVHAFCRNAPNAILVMRSDHVDFLGITQITCSSARSFVIGGASHTITIETLIMNHSTAAEGLALLNCNNITVGTLVRTGG</sequence>